<comment type="caution">
    <text evidence="1">The sequence shown here is derived from an EMBL/GenBank/DDBJ whole genome shotgun (WGS) entry which is preliminary data.</text>
</comment>
<organism evidence="1 2">
    <name type="scientific">Lacticaseibacillus paracasei subsp. paracasei Lpp71</name>
    <dbReference type="NCBI Taxonomy" id="1256207"/>
    <lineage>
        <taxon>Bacteria</taxon>
        <taxon>Bacillati</taxon>
        <taxon>Bacillota</taxon>
        <taxon>Bacilli</taxon>
        <taxon>Lactobacillales</taxon>
        <taxon>Lactobacillaceae</taxon>
        <taxon>Lacticaseibacillus</taxon>
    </lineage>
</organism>
<sequence length="23" mass="2547">MKELGSNAAILNEVKQPGKKMLF</sequence>
<gene>
    <name evidence="1" type="ORF">Lpp71_12430</name>
</gene>
<proteinExistence type="predicted"/>
<evidence type="ECO:0000313" key="1">
    <source>
        <dbReference type="EMBL" id="EPC71776.1"/>
    </source>
</evidence>
<name>A0A8E0IQQ0_LACPA</name>
<evidence type="ECO:0000313" key="2">
    <source>
        <dbReference type="Proteomes" id="UP000014252"/>
    </source>
</evidence>
<protein>
    <submittedName>
        <fullName evidence="1">Thioredoxin-like protein ytpP</fullName>
    </submittedName>
</protein>
<dbReference type="Proteomes" id="UP000014252">
    <property type="component" value="Unassembled WGS sequence"/>
</dbReference>
<feature type="non-terminal residue" evidence="1">
    <location>
        <position position="23"/>
    </location>
</feature>
<accession>A0A8E0IQQ0</accession>
<dbReference type="AlphaFoldDB" id="A0A8E0IQQ0"/>
<reference evidence="1 2" key="1">
    <citation type="journal article" date="2013" name="PLoS ONE">
        <title>Lactobacillus paracasei comparative genomics: towards species pan-genome definition and exploitation of diversity.</title>
        <authorList>
            <person name="Smokvina T."/>
            <person name="Wels M."/>
            <person name="Polka J."/>
            <person name="Chervaux C."/>
            <person name="Brisse S."/>
            <person name="Boekhorst J."/>
            <person name="van Hylckama Vlieg J.E."/>
            <person name="Siezen R.J."/>
        </authorList>
    </citation>
    <scope>NUCLEOTIDE SEQUENCE [LARGE SCALE GENOMIC DNA]</scope>
    <source>
        <strain evidence="1 2">Lpp71</strain>
    </source>
</reference>
<dbReference type="EMBL" id="ANKD01000630">
    <property type="protein sequence ID" value="EPC71776.1"/>
    <property type="molecule type" value="Genomic_DNA"/>
</dbReference>